<dbReference type="SUPFAM" id="SSF56112">
    <property type="entry name" value="Protein kinase-like (PK-like)"/>
    <property type="match status" value="1"/>
</dbReference>
<reference evidence="2 3" key="1">
    <citation type="submission" date="2024-04" db="EMBL/GenBank/DDBJ databases">
        <title>Tritrichomonas musculus Genome.</title>
        <authorList>
            <person name="Alves-Ferreira E."/>
            <person name="Grigg M."/>
            <person name="Lorenzi H."/>
            <person name="Galac M."/>
        </authorList>
    </citation>
    <scope>NUCLEOTIDE SEQUENCE [LARGE SCALE GENOMIC DNA]</scope>
    <source>
        <strain evidence="2 3">EAF2021</strain>
    </source>
</reference>
<proteinExistence type="predicted"/>
<dbReference type="PROSITE" id="PS50011">
    <property type="entry name" value="PROTEIN_KINASE_DOM"/>
    <property type="match status" value="1"/>
</dbReference>
<evidence type="ECO:0000313" key="2">
    <source>
        <dbReference type="EMBL" id="KAK8841383.1"/>
    </source>
</evidence>
<protein>
    <recommendedName>
        <fullName evidence="1">Protein kinase domain-containing protein</fullName>
    </recommendedName>
</protein>
<dbReference type="EMBL" id="JAPFFF010000041">
    <property type="protein sequence ID" value="KAK8841383.1"/>
    <property type="molecule type" value="Genomic_DNA"/>
</dbReference>
<dbReference type="InterPro" id="IPR011009">
    <property type="entry name" value="Kinase-like_dom_sf"/>
</dbReference>
<name>A0ABR2H6D2_9EUKA</name>
<organism evidence="2 3">
    <name type="scientific">Tritrichomonas musculus</name>
    <dbReference type="NCBI Taxonomy" id="1915356"/>
    <lineage>
        <taxon>Eukaryota</taxon>
        <taxon>Metamonada</taxon>
        <taxon>Parabasalia</taxon>
        <taxon>Tritrichomonadida</taxon>
        <taxon>Tritrichomonadidae</taxon>
        <taxon>Tritrichomonas</taxon>
    </lineage>
</organism>
<accession>A0ABR2H6D2</accession>
<gene>
    <name evidence="2" type="ORF">M9Y10_026999</name>
</gene>
<dbReference type="Gene3D" id="1.10.510.10">
    <property type="entry name" value="Transferase(Phosphotransferase) domain 1"/>
    <property type="match status" value="1"/>
</dbReference>
<keyword evidence="3" id="KW-1185">Reference proteome</keyword>
<evidence type="ECO:0000259" key="1">
    <source>
        <dbReference type="PROSITE" id="PS50011"/>
    </source>
</evidence>
<dbReference type="Proteomes" id="UP001470230">
    <property type="component" value="Unassembled WGS sequence"/>
</dbReference>
<sequence>MSNTLKVRIAVEVVFGILHLLRCGMMSSNLKLENNMMGSVFNSEIIDFSLVHESEISVKGSSLTKASMSPEMVNKEESDNKLTFTLNVLSFSHFSQATS</sequence>
<evidence type="ECO:0000313" key="3">
    <source>
        <dbReference type="Proteomes" id="UP001470230"/>
    </source>
</evidence>
<feature type="domain" description="Protein kinase" evidence="1">
    <location>
        <begin position="1"/>
        <end position="99"/>
    </location>
</feature>
<dbReference type="InterPro" id="IPR000719">
    <property type="entry name" value="Prot_kinase_dom"/>
</dbReference>
<comment type="caution">
    <text evidence="2">The sequence shown here is derived from an EMBL/GenBank/DDBJ whole genome shotgun (WGS) entry which is preliminary data.</text>
</comment>